<dbReference type="KEGG" id="vg:24598795"/>
<keyword evidence="3" id="KW-0489">Methyltransferase</keyword>
<dbReference type="EMBL" id="KM236244">
    <property type="protein sequence ID" value="AIW04050.1"/>
    <property type="molecule type" value="Genomic_DNA"/>
</dbReference>
<evidence type="ECO:0000313" key="6">
    <source>
        <dbReference type="EMBL" id="AIW04050.1"/>
    </source>
</evidence>
<evidence type="ECO:0000259" key="5">
    <source>
        <dbReference type="Pfam" id="PF00303"/>
    </source>
</evidence>
<sequence>MKQYIETGKRILEEGVWVTNPRTGVRCLTIIDADFTFNVGAGELPLVTTRKAFAKQAIMEMIGYLRGYDSAAQFRAIGVNTWNANANENIAWLGNPFRKGEDDMGRVYGVQGRHWTNSDGMVFDQLAKVYHNLKRGIDDRGEILTFWNPGEFRKGCLRPCMHTHQFSILGDTLYLNSFQRSNDFLLGQVFNMVQCYALLAIMAQITGLKPGIARQKIINLHIYEDQYNVLMEHKQFDREPFASPTLEINPNIRTLDDVLTWVSKDDFTVRGYEHHPAIAYPFTV</sequence>
<evidence type="ECO:0000256" key="1">
    <source>
        <dbReference type="ARBA" id="ARBA00009972"/>
    </source>
</evidence>
<dbReference type="InterPro" id="IPR045097">
    <property type="entry name" value="Thymidate_synth/dCMP_Mease"/>
</dbReference>
<dbReference type="EC" id="2.1.1.45" evidence="2"/>
<evidence type="ECO:0000313" key="7">
    <source>
        <dbReference type="Proteomes" id="UP000030204"/>
    </source>
</evidence>
<name>A0A0A0RPK1_9CAUD</name>
<evidence type="ECO:0000256" key="3">
    <source>
        <dbReference type="ARBA" id="ARBA00022603"/>
    </source>
</evidence>
<dbReference type="GO" id="GO:0006231">
    <property type="term" value="P:dTMP biosynthetic process"/>
    <property type="evidence" value="ECO:0007669"/>
    <property type="project" value="InterPro"/>
</dbReference>
<dbReference type="GO" id="GO:0004799">
    <property type="term" value="F:thymidylate synthase activity"/>
    <property type="evidence" value="ECO:0007669"/>
    <property type="project" value="UniProtKB-EC"/>
</dbReference>
<keyword evidence="7" id="KW-1185">Reference proteome</keyword>
<dbReference type="NCBIfam" id="TIGR03284">
    <property type="entry name" value="thym_sym"/>
    <property type="match status" value="1"/>
</dbReference>
<dbReference type="InterPro" id="IPR036926">
    <property type="entry name" value="Thymidate_synth/dCMP_Mease_sf"/>
</dbReference>
<dbReference type="PANTHER" id="PTHR11548:SF9">
    <property type="entry name" value="THYMIDYLATE SYNTHASE"/>
    <property type="match status" value="1"/>
</dbReference>
<dbReference type="GeneID" id="24598795"/>
<evidence type="ECO:0000256" key="2">
    <source>
        <dbReference type="ARBA" id="ARBA00011947"/>
    </source>
</evidence>
<reference evidence="6 7" key="1">
    <citation type="journal article" date="2015" name="Genome Announc.">
        <title>Complete Genome of Salmonella enterica Serovar Typhimurium T5-Like Siphophage Stitch.</title>
        <authorList>
            <person name="Grover J.M."/>
            <person name="Luna A.J."/>
            <person name="Wood T.L."/>
            <person name="Chamakura K.R."/>
            <person name="Kuty Everett G.F."/>
        </authorList>
    </citation>
    <scope>NUCLEOTIDE SEQUENCE [LARGE SCALE GENOMIC DNA]</scope>
</reference>
<dbReference type="PRINTS" id="PR00108">
    <property type="entry name" value="THYMDSNTHASE"/>
</dbReference>
<dbReference type="Proteomes" id="UP000030204">
    <property type="component" value="Segment"/>
</dbReference>
<gene>
    <name evidence="6" type="ORF">CPT_Stitch99</name>
</gene>
<dbReference type="CDD" id="cd00351">
    <property type="entry name" value="TS_Pyrimidine_HMase"/>
    <property type="match status" value="1"/>
</dbReference>
<dbReference type="PANTHER" id="PTHR11548">
    <property type="entry name" value="THYMIDYLATE SYNTHASE 1"/>
    <property type="match status" value="1"/>
</dbReference>
<dbReference type="HAMAP" id="MF_00008">
    <property type="entry name" value="Thymidy_synth_bact"/>
    <property type="match status" value="1"/>
</dbReference>
<dbReference type="InterPro" id="IPR023451">
    <property type="entry name" value="Thymidate_synth/dCMP_Mease_dom"/>
</dbReference>
<dbReference type="Pfam" id="PF00303">
    <property type="entry name" value="Thymidylat_synt"/>
    <property type="match status" value="1"/>
</dbReference>
<dbReference type="Gene3D" id="3.30.572.10">
    <property type="entry name" value="Thymidylate synthase/dCMP hydroxymethylase domain"/>
    <property type="match status" value="1"/>
</dbReference>
<evidence type="ECO:0000256" key="4">
    <source>
        <dbReference type="ARBA" id="ARBA00022679"/>
    </source>
</evidence>
<dbReference type="NCBIfam" id="NF002498">
    <property type="entry name" value="PRK01827.1-4"/>
    <property type="match status" value="1"/>
</dbReference>
<dbReference type="GO" id="GO:0032259">
    <property type="term" value="P:methylation"/>
    <property type="evidence" value="ECO:0007669"/>
    <property type="project" value="UniProtKB-KW"/>
</dbReference>
<feature type="domain" description="Thymidylate synthase/dCMP hydroxymethylase" evidence="5">
    <location>
        <begin position="2"/>
        <end position="284"/>
    </location>
</feature>
<dbReference type="OrthoDB" id="13491at10239"/>
<dbReference type="InterPro" id="IPR000398">
    <property type="entry name" value="Thymidylate_synthase"/>
</dbReference>
<proteinExistence type="inferred from homology"/>
<protein>
    <recommendedName>
        <fullName evidence="2">thymidylate synthase</fullName>
        <ecNumber evidence="2">2.1.1.45</ecNumber>
    </recommendedName>
</protein>
<accession>A0A0A0RPK1</accession>
<dbReference type="SUPFAM" id="SSF55831">
    <property type="entry name" value="Thymidylate synthase/dCMP hydroxymethylase"/>
    <property type="match status" value="1"/>
</dbReference>
<dbReference type="RefSeq" id="YP_009146040.1">
    <property type="nucleotide sequence ID" value="NC_027297.1"/>
</dbReference>
<organism evidence="6 7">
    <name type="scientific">Salmonella phage Stitch</name>
    <dbReference type="NCBI Taxonomy" id="2991861"/>
    <lineage>
        <taxon>Viruses</taxon>
        <taxon>Duplodnaviria</taxon>
        <taxon>Heunggongvirae</taxon>
        <taxon>Uroviricota</taxon>
        <taxon>Caudoviricetes</taxon>
        <taxon>Demerecviridae</taxon>
        <taxon>Markadamsvirinae</taxon>
        <taxon>Epseptimavirus</taxon>
        <taxon>Epseptimavirus stitch</taxon>
    </lineage>
</organism>
<comment type="similarity">
    <text evidence="1">Belongs to the thymidylate synthase family.</text>
</comment>
<keyword evidence="4" id="KW-0808">Transferase</keyword>